<name>A0AAD9LQ70_9STRA</name>
<dbReference type="EMBL" id="JASMQC010000007">
    <property type="protein sequence ID" value="KAK1943402.1"/>
    <property type="molecule type" value="Genomic_DNA"/>
</dbReference>
<protein>
    <submittedName>
        <fullName evidence="1">Uncharacterized protein</fullName>
    </submittedName>
</protein>
<proteinExistence type="predicted"/>
<dbReference type="AlphaFoldDB" id="A0AAD9LQ70"/>
<organism evidence="1 2">
    <name type="scientific">Phytophthora citrophthora</name>
    <dbReference type="NCBI Taxonomy" id="4793"/>
    <lineage>
        <taxon>Eukaryota</taxon>
        <taxon>Sar</taxon>
        <taxon>Stramenopiles</taxon>
        <taxon>Oomycota</taxon>
        <taxon>Peronosporomycetes</taxon>
        <taxon>Peronosporales</taxon>
        <taxon>Peronosporaceae</taxon>
        <taxon>Phytophthora</taxon>
    </lineage>
</organism>
<gene>
    <name evidence="1" type="ORF">P3T76_004798</name>
</gene>
<accession>A0AAD9LQ70</accession>
<sequence>MLVVNFSADVEYRKDRVFLQTVREAIELFNVLAEVDTAAVVELLPGYTDIIRELWDVSDTSRRIQLIWDCTLVGQLSSNDPVASKPSVTWGELFGCPDDPWEYSEKFQEAMHRLESIGLENIGDMCSVLESIEYCAKFDGVPVTGDQSVANSGALADFGHFSRGLGGLFSHRAAVPAHLCAVQDGSCLIKSWREQFNQPRTEDAGDEIKIFWPTFSFPRIEHTTTSLVCSPLKTITMTFNGSEIPNLRSTVANAGVFFSTILSGQPVCLPRGMNDLSLPECTATYHKMDLSYGESSELMLAGTCSSIIDLLSLNELKISMASCESEFQWQWLTYALFSAVSRCSVEKLSLIADALTQNDISKIEAVLRSSFPQPGLVMKEFIPATYGYVDLAQGSELRPLLVSQNDVIVVVCRRYKCRALLSTQDHALVVVPGYGICQVSVGDGLNAFVRDSPGDLSALPASTDRIFALELDVKELEDGALVAQLLSLIGKRLTRLSIYYTGGSHQHVDLSDIAASCLHLKYLLLRDFMVSITPNAKVVHEWGIQRLIIEGSSEITDLPACLSDPRCRMAKELVELRVVESETRSQSAWLRNMQVSSEFATSLQQHDGDYLNVTKKKFPLASKAAMLSVIGNLQNSPTEAEGRSGAIHRLNEQLLSSIFQFAAVPEQRIVEAVAYGGPPRPSRLFR</sequence>
<evidence type="ECO:0000313" key="1">
    <source>
        <dbReference type="EMBL" id="KAK1943402.1"/>
    </source>
</evidence>
<evidence type="ECO:0000313" key="2">
    <source>
        <dbReference type="Proteomes" id="UP001259832"/>
    </source>
</evidence>
<keyword evidence="2" id="KW-1185">Reference proteome</keyword>
<reference evidence="1" key="1">
    <citation type="submission" date="2023-08" db="EMBL/GenBank/DDBJ databases">
        <title>Reference Genome Resource for the Citrus Pathogen Phytophthora citrophthora.</title>
        <authorList>
            <person name="Moller H."/>
            <person name="Coetzee B."/>
            <person name="Rose L.J."/>
            <person name="Van Niekerk J.M."/>
        </authorList>
    </citation>
    <scope>NUCLEOTIDE SEQUENCE</scope>
    <source>
        <strain evidence="1">STE-U-9442</strain>
    </source>
</reference>
<comment type="caution">
    <text evidence="1">The sequence shown here is derived from an EMBL/GenBank/DDBJ whole genome shotgun (WGS) entry which is preliminary data.</text>
</comment>
<dbReference type="Proteomes" id="UP001259832">
    <property type="component" value="Unassembled WGS sequence"/>
</dbReference>